<name>A0AAN7S8W4_9COLE</name>
<keyword evidence="2" id="KW-1185">Reference proteome</keyword>
<reference evidence="2" key="1">
    <citation type="submission" date="2023-01" db="EMBL/GenBank/DDBJ databases">
        <title>Key to firefly adult light organ development and bioluminescence: homeobox transcription factors regulate luciferase expression and transportation to peroxisome.</title>
        <authorList>
            <person name="Fu X."/>
        </authorList>
    </citation>
    <scope>NUCLEOTIDE SEQUENCE [LARGE SCALE GENOMIC DNA]</scope>
</reference>
<dbReference type="EMBL" id="JARPUR010000004">
    <property type="protein sequence ID" value="KAK4878776.1"/>
    <property type="molecule type" value="Genomic_DNA"/>
</dbReference>
<comment type="caution">
    <text evidence="1">The sequence shown here is derived from an EMBL/GenBank/DDBJ whole genome shotgun (WGS) entry which is preliminary data.</text>
</comment>
<proteinExistence type="predicted"/>
<dbReference type="Proteomes" id="UP001353858">
    <property type="component" value="Unassembled WGS sequence"/>
</dbReference>
<evidence type="ECO:0000313" key="1">
    <source>
        <dbReference type="EMBL" id="KAK4878776.1"/>
    </source>
</evidence>
<gene>
    <name evidence="1" type="ORF">RN001_011282</name>
</gene>
<sequence length="149" mass="16865">MIFLIHNFFSEIRWIVAHFQKDNTVEVVPKAWTCTSDGKGVECFWPSYQNKIKIIEAVRTTASPQCDWKIYSINILGAYDNYGKAQSKCNKAKDTDDLSSSASAGDDFGLFLLQCVWSLDSLVGPFSHTWSFTWIALNTARPNTNSRII</sequence>
<protein>
    <submittedName>
        <fullName evidence="1">Uncharacterized protein</fullName>
    </submittedName>
</protein>
<accession>A0AAN7S8W4</accession>
<evidence type="ECO:0000313" key="2">
    <source>
        <dbReference type="Proteomes" id="UP001353858"/>
    </source>
</evidence>
<dbReference type="AlphaFoldDB" id="A0AAN7S8W4"/>
<organism evidence="1 2">
    <name type="scientific">Aquatica leii</name>
    <dbReference type="NCBI Taxonomy" id="1421715"/>
    <lineage>
        <taxon>Eukaryota</taxon>
        <taxon>Metazoa</taxon>
        <taxon>Ecdysozoa</taxon>
        <taxon>Arthropoda</taxon>
        <taxon>Hexapoda</taxon>
        <taxon>Insecta</taxon>
        <taxon>Pterygota</taxon>
        <taxon>Neoptera</taxon>
        <taxon>Endopterygota</taxon>
        <taxon>Coleoptera</taxon>
        <taxon>Polyphaga</taxon>
        <taxon>Elateriformia</taxon>
        <taxon>Elateroidea</taxon>
        <taxon>Lampyridae</taxon>
        <taxon>Luciolinae</taxon>
        <taxon>Aquatica</taxon>
    </lineage>
</organism>